<proteinExistence type="predicted"/>
<dbReference type="OMA" id="NYDTHME"/>
<dbReference type="OrthoDB" id="3997968at2759"/>
<dbReference type="AlphaFoldDB" id="G3AR54"/>
<dbReference type="InParanoid" id="G3AR54"/>
<dbReference type="HOGENOM" id="CLU_1031205_0_0_1"/>
<organism evidence="3">
    <name type="scientific">Spathaspora passalidarum (strain NRRL Y-27907 / 11-Y1)</name>
    <dbReference type="NCBI Taxonomy" id="619300"/>
    <lineage>
        <taxon>Eukaryota</taxon>
        <taxon>Fungi</taxon>
        <taxon>Dikarya</taxon>
        <taxon>Ascomycota</taxon>
        <taxon>Saccharomycotina</taxon>
        <taxon>Pichiomycetes</taxon>
        <taxon>Debaryomycetaceae</taxon>
        <taxon>Spathaspora</taxon>
    </lineage>
</organism>
<gene>
    <name evidence="2" type="ORF">SPAPADRAFT_61806</name>
</gene>
<dbReference type="GeneID" id="18874060"/>
<evidence type="ECO:0000313" key="2">
    <source>
        <dbReference type="EMBL" id="EGW31229.1"/>
    </source>
</evidence>
<feature type="region of interest" description="Disordered" evidence="1">
    <location>
        <begin position="1"/>
        <end position="21"/>
    </location>
</feature>
<keyword evidence="3" id="KW-1185">Reference proteome</keyword>
<dbReference type="eggNOG" id="ENOG502SYY5">
    <property type="taxonomic scope" value="Eukaryota"/>
</dbReference>
<dbReference type="EMBL" id="GL996503">
    <property type="protein sequence ID" value="EGW31229.1"/>
    <property type="molecule type" value="Genomic_DNA"/>
</dbReference>
<dbReference type="RefSeq" id="XP_007376007.1">
    <property type="nucleotide sequence ID" value="XM_007375945.1"/>
</dbReference>
<sequence>MSYVPQTPERPSRISRHCTTSTPISTTHNLLTPCTATKKPFLNVAPITTPLAHTNKHQIPVTPEFTPQKSPARNTTGSGTTRRKKINDLLFETDAELGKERLSFGLLLPVPSTVGSGRKRRTSGVSTTTSSGNITFSQPLCMHEEEEAIEDVTVTATPKAQVITSSMVDNWHGKSFNNAFSDEEDDDEKEVETMTLGQSKLIPRVKLENPFIDGPTTPKTKKEDNPFIEDSSKVDYETHMELVNHRTGVKRIVKLNKNQMKIKPKKLSFI</sequence>
<evidence type="ECO:0000313" key="3">
    <source>
        <dbReference type="Proteomes" id="UP000000709"/>
    </source>
</evidence>
<dbReference type="KEGG" id="spaa:SPAPADRAFT_61806"/>
<feature type="region of interest" description="Disordered" evidence="1">
    <location>
        <begin position="61"/>
        <end position="83"/>
    </location>
</feature>
<feature type="compositionally biased region" description="Polar residues" evidence="1">
    <location>
        <begin position="65"/>
        <end position="80"/>
    </location>
</feature>
<dbReference type="Proteomes" id="UP000000709">
    <property type="component" value="Unassembled WGS sequence"/>
</dbReference>
<reference evidence="2 3" key="1">
    <citation type="journal article" date="2011" name="Proc. Natl. Acad. Sci. U.S.A.">
        <title>Comparative genomics of xylose-fermenting fungi for enhanced biofuel production.</title>
        <authorList>
            <person name="Wohlbach D.J."/>
            <person name="Kuo A."/>
            <person name="Sato T.K."/>
            <person name="Potts K.M."/>
            <person name="Salamov A.A."/>
            <person name="LaButti K.M."/>
            <person name="Sun H."/>
            <person name="Clum A."/>
            <person name="Pangilinan J.L."/>
            <person name="Lindquist E.A."/>
            <person name="Lucas S."/>
            <person name="Lapidus A."/>
            <person name="Jin M."/>
            <person name="Gunawan C."/>
            <person name="Balan V."/>
            <person name="Dale B.E."/>
            <person name="Jeffries T.W."/>
            <person name="Zinkel R."/>
            <person name="Barry K.W."/>
            <person name="Grigoriev I.V."/>
            <person name="Gasch A.P."/>
        </authorList>
    </citation>
    <scope>NUCLEOTIDE SEQUENCE [LARGE SCALE GENOMIC DNA]</scope>
    <source>
        <strain evidence="3">NRRL Y-27907 / 11-Y1</strain>
    </source>
</reference>
<protein>
    <submittedName>
        <fullName evidence="2">Uncharacterized protein</fullName>
    </submittedName>
</protein>
<evidence type="ECO:0000256" key="1">
    <source>
        <dbReference type="SAM" id="MobiDB-lite"/>
    </source>
</evidence>
<name>G3AR54_SPAPN</name>
<accession>G3AR54</accession>